<feature type="transmembrane region" description="Helical" evidence="1">
    <location>
        <begin position="61"/>
        <end position="82"/>
    </location>
</feature>
<dbReference type="EMBL" id="CP151767">
    <property type="protein sequence ID" value="WZU66988.1"/>
    <property type="molecule type" value="Genomic_DNA"/>
</dbReference>
<dbReference type="Pfam" id="PF06170">
    <property type="entry name" value="DUF983"/>
    <property type="match status" value="1"/>
</dbReference>
<evidence type="ECO:0000313" key="2">
    <source>
        <dbReference type="EMBL" id="WZU66988.1"/>
    </source>
</evidence>
<dbReference type="InterPro" id="IPR009325">
    <property type="entry name" value="DUF983"/>
</dbReference>
<keyword evidence="3" id="KW-1185">Reference proteome</keyword>
<dbReference type="Proteomes" id="UP001470809">
    <property type="component" value="Chromosome"/>
</dbReference>
<evidence type="ECO:0000313" key="3">
    <source>
        <dbReference type="Proteomes" id="UP001470809"/>
    </source>
</evidence>
<keyword evidence="1" id="KW-1133">Transmembrane helix</keyword>
<proteinExistence type="predicted"/>
<dbReference type="RefSeq" id="WP_342076306.1">
    <property type="nucleotide sequence ID" value="NZ_CP151767.2"/>
</dbReference>
<sequence>MSDAQTIGDDRPMKPAMWHGVCRRCPNCGDGAMFEGYLKVTDQCPVCQEALHHHRADDGPAYLTILLVAHILGFAMHIMWVHLRPDPLVMATILAIGAVALSLYLLPRLKGMVVGIQWARRMHGFGHSA</sequence>
<gene>
    <name evidence="2" type="ORF">AABB31_18745</name>
</gene>
<protein>
    <submittedName>
        <fullName evidence="2">DUF983 domain-containing protein</fullName>
    </submittedName>
</protein>
<dbReference type="KEGG" id="yrh:AABB31_18745"/>
<organism evidence="2 3">
    <name type="scientific">Yoonia rhodophyticola</name>
    <dbReference type="NCBI Taxonomy" id="3137370"/>
    <lineage>
        <taxon>Bacteria</taxon>
        <taxon>Pseudomonadati</taxon>
        <taxon>Pseudomonadota</taxon>
        <taxon>Alphaproteobacteria</taxon>
        <taxon>Rhodobacterales</taxon>
        <taxon>Paracoccaceae</taxon>
        <taxon>Yoonia</taxon>
    </lineage>
</organism>
<name>A0AAN0M9C7_9RHOB</name>
<reference evidence="3" key="1">
    <citation type="submission" date="2024-04" db="EMBL/GenBank/DDBJ databases">
        <title>Phylogenomic analyses of a clade within the roseobacter group suggest taxonomic reassignments of species of the genera Aestuariivita, Citreicella, Loktanella, Nautella, Pelagibaca, Ruegeria, Thalassobius, Thiobacimonas and Tropicibacter, and the proposal o.</title>
        <authorList>
            <person name="Jeon C.O."/>
        </authorList>
    </citation>
    <scope>NUCLEOTIDE SEQUENCE [LARGE SCALE GENOMIC DNA]</scope>
    <source>
        <strain evidence="3">SS1-5</strain>
    </source>
</reference>
<accession>A0AAN0M9C7</accession>
<reference evidence="2 3" key="2">
    <citation type="submission" date="2024-08" db="EMBL/GenBank/DDBJ databases">
        <title>Phylogenomic analyses of a clade within the roseobacter group suggest taxonomic reassignments of species of the genera Aestuariivita, Citreicella, Loktanella, Nautella, Pelagibaca, Ruegeria, Thalassobius, Thiobacimonas and Tropicibacter, and the proposal o.</title>
        <authorList>
            <person name="Jeon C.O."/>
        </authorList>
    </citation>
    <scope>NUCLEOTIDE SEQUENCE [LARGE SCALE GENOMIC DNA]</scope>
    <source>
        <strain evidence="2 3">SS1-5</strain>
    </source>
</reference>
<keyword evidence="1" id="KW-0472">Membrane</keyword>
<keyword evidence="1" id="KW-0812">Transmembrane</keyword>
<dbReference type="AlphaFoldDB" id="A0AAN0M9C7"/>
<feature type="transmembrane region" description="Helical" evidence="1">
    <location>
        <begin position="88"/>
        <end position="106"/>
    </location>
</feature>
<evidence type="ECO:0000256" key="1">
    <source>
        <dbReference type="SAM" id="Phobius"/>
    </source>
</evidence>